<name>A0A2S0MKL2_9BURK</name>
<dbReference type="GO" id="GO:0000287">
    <property type="term" value="F:magnesium ion binding"/>
    <property type="evidence" value="ECO:0007669"/>
    <property type="project" value="UniProtKB-UniRule"/>
</dbReference>
<comment type="subcellular location">
    <subcellularLocation>
        <location evidence="11">Cytoplasm</location>
    </subcellularLocation>
</comment>
<dbReference type="RefSeq" id="WP_106704775.1">
    <property type="nucleotide sequence ID" value="NZ_CP027666.1"/>
</dbReference>
<dbReference type="UniPathway" id="UPA00053">
    <property type="reaction ID" value="UER00088"/>
</dbReference>
<dbReference type="PRINTS" id="PR01100">
    <property type="entry name" value="SHIKIMTKNASE"/>
</dbReference>
<comment type="subunit">
    <text evidence="11">Monomer.</text>
</comment>
<dbReference type="Proteomes" id="UP000239709">
    <property type="component" value="Chromosome"/>
</dbReference>
<dbReference type="PANTHER" id="PTHR21087">
    <property type="entry name" value="SHIKIMATE KINASE"/>
    <property type="match status" value="1"/>
</dbReference>
<keyword evidence="5 11" id="KW-0808">Transferase</keyword>
<dbReference type="GO" id="GO:0004765">
    <property type="term" value="F:shikimate kinase activity"/>
    <property type="evidence" value="ECO:0007669"/>
    <property type="project" value="UniProtKB-UniRule"/>
</dbReference>
<evidence type="ECO:0000256" key="10">
    <source>
        <dbReference type="ARBA" id="ARBA00048567"/>
    </source>
</evidence>
<keyword evidence="11" id="KW-0963">Cytoplasm</keyword>
<evidence type="ECO:0000256" key="9">
    <source>
        <dbReference type="ARBA" id="ARBA00023141"/>
    </source>
</evidence>
<comment type="pathway">
    <text evidence="1 11">Metabolic intermediate biosynthesis; chorismate biosynthesis; chorismate from D-erythrose 4-phosphate and phosphoenolpyruvate: step 5/7.</text>
</comment>
<dbReference type="InterPro" id="IPR027417">
    <property type="entry name" value="P-loop_NTPase"/>
</dbReference>
<comment type="catalytic activity">
    <reaction evidence="10 11">
        <text>shikimate + ATP = 3-phosphoshikimate + ADP + H(+)</text>
        <dbReference type="Rhea" id="RHEA:13121"/>
        <dbReference type="ChEBI" id="CHEBI:15378"/>
        <dbReference type="ChEBI" id="CHEBI:30616"/>
        <dbReference type="ChEBI" id="CHEBI:36208"/>
        <dbReference type="ChEBI" id="CHEBI:145989"/>
        <dbReference type="ChEBI" id="CHEBI:456216"/>
        <dbReference type="EC" id="2.7.1.71"/>
    </reaction>
</comment>
<evidence type="ECO:0000313" key="13">
    <source>
        <dbReference type="Proteomes" id="UP000239709"/>
    </source>
</evidence>
<comment type="similarity">
    <text evidence="2 11">Belongs to the shikimate kinase family.</text>
</comment>
<evidence type="ECO:0000313" key="12">
    <source>
        <dbReference type="EMBL" id="AVO36233.1"/>
    </source>
</evidence>
<organism evidence="12 13">
    <name type="scientific">Ottowia oryzae</name>
    <dbReference type="NCBI Taxonomy" id="2109914"/>
    <lineage>
        <taxon>Bacteria</taxon>
        <taxon>Pseudomonadati</taxon>
        <taxon>Pseudomonadota</taxon>
        <taxon>Betaproteobacteria</taxon>
        <taxon>Burkholderiales</taxon>
        <taxon>Comamonadaceae</taxon>
        <taxon>Ottowia</taxon>
    </lineage>
</organism>
<evidence type="ECO:0000256" key="4">
    <source>
        <dbReference type="ARBA" id="ARBA00022605"/>
    </source>
</evidence>
<dbReference type="GO" id="GO:0008652">
    <property type="term" value="P:amino acid biosynthetic process"/>
    <property type="evidence" value="ECO:0007669"/>
    <property type="project" value="UniProtKB-KW"/>
</dbReference>
<dbReference type="InterPro" id="IPR000623">
    <property type="entry name" value="Shikimate_kinase/TSH1"/>
</dbReference>
<dbReference type="SUPFAM" id="SSF52540">
    <property type="entry name" value="P-loop containing nucleoside triphosphate hydrolases"/>
    <property type="match status" value="1"/>
</dbReference>
<feature type="binding site" evidence="11">
    <location>
        <position position="120"/>
    </location>
    <ligand>
        <name>ATP</name>
        <dbReference type="ChEBI" id="CHEBI:30616"/>
    </ligand>
</feature>
<accession>A0A2S0MKL2</accession>
<dbReference type="EMBL" id="CP027666">
    <property type="protein sequence ID" value="AVO36233.1"/>
    <property type="molecule type" value="Genomic_DNA"/>
</dbReference>
<evidence type="ECO:0000256" key="2">
    <source>
        <dbReference type="ARBA" id="ARBA00006997"/>
    </source>
</evidence>
<reference evidence="12 13" key="1">
    <citation type="submission" date="2018-03" db="EMBL/GenBank/DDBJ databases">
        <title>Genome sequencing of Ottowia sp.</title>
        <authorList>
            <person name="Kim S.-J."/>
            <person name="Heo J."/>
            <person name="Kwon S.-W."/>
        </authorList>
    </citation>
    <scope>NUCLEOTIDE SEQUENCE [LARGE SCALE GENOMIC DNA]</scope>
    <source>
        <strain evidence="12 13">KADR8-3</strain>
    </source>
</reference>
<keyword evidence="11" id="KW-0479">Metal-binding</keyword>
<dbReference type="GO" id="GO:0009423">
    <property type="term" value="P:chorismate biosynthetic process"/>
    <property type="evidence" value="ECO:0007669"/>
    <property type="project" value="UniProtKB-UniRule"/>
</dbReference>
<dbReference type="CDD" id="cd00464">
    <property type="entry name" value="SK"/>
    <property type="match status" value="1"/>
</dbReference>
<comment type="function">
    <text evidence="11">Catalyzes the specific phosphorylation of the 3-hydroxyl group of shikimic acid using ATP as a cosubstrate.</text>
</comment>
<dbReference type="PROSITE" id="PS01128">
    <property type="entry name" value="SHIKIMATE_KINASE"/>
    <property type="match status" value="1"/>
</dbReference>
<feature type="binding site" evidence="11">
    <location>
        <position position="60"/>
    </location>
    <ligand>
        <name>substrate</name>
    </ligand>
</feature>
<keyword evidence="8 11" id="KW-0067">ATP-binding</keyword>
<dbReference type="PANTHER" id="PTHR21087:SF16">
    <property type="entry name" value="SHIKIMATE KINASE 1, CHLOROPLASTIC"/>
    <property type="match status" value="1"/>
</dbReference>
<evidence type="ECO:0000256" key="5">
    <source>
        <dbReference type="ARBA" id="ARBA00022679"/>
    </source>
</evidence>
<gene>
    <name evidence="11" type="primary">aroK</name>
    <name evidence="12" type="ORF">C6570_16900</name>
</gene>
<evidence type="ECO:0000256" key="6">
    <source>
        <dbReference type="ARBA" id="ARBA00022741"/>
    </source>
</evidence>
<feature type="binding site" evidence="11">
    <location>
        <begin position="14"/>
        <end position="19"/>
    </location>
    <ligand>
        <name>ATP</name>
        <dbReference type="ChEBI" id="CHEBI:30616"/>
    </ligand>
</feature>
<feature type="binding site" evidence="11">
    <location>
        <position position="18"/>
    </location>
    <ligand>
        <name>Mg(2+)</name>
        <dbReference type="ChEBI" id="CHEBI:18420"/>
    </ligand>
</feature>
<keyword evidence="13" id="KW-1185">Reference proteome</keyword>
<evidence type="ECO:0000256" key="3">
    <source>
        <dbReference type="ARBA" id="ARBA00012154"/>
    </source>
</evidence>
<dbReference type="Pfam" id="PF01202">
    <property type="entry name" value="SKI"/>
    <property type="match status" value="1"/>
</dbReference>
<dbReference type="GO" id="GO:0005829">
    <property type="term" value="C:cytosol"/>
    <property type="evidence" value="ECO:0007669"/>
    <property type="project" value="TreeGrafter"/>
</dbReference>
<keyword evidence="11" id="KW-0460">Magnesium</keyword>
<dbReference type="Gene3D" id="3.40.50.300">
    <property type="entry name" value="P-loop containing nucleotide triphosphate hydrolases"/>
    <property type="match status" value="1"/>
</dbReference>
<evidence type="ECO:0000256" key="8">
    <source>
        <dbReference type="ARBA" id="ARBA00022840"/>
    </source>
</evidence>
<evidence type="ECO:0000256" key="1">
    <source>
        <dbReference type="ARBA" id="ARBA00004842"/>
    </source>
</evidence>
<dbReference type="EC" id="2.7.1.71" evidence="3 11"/>
<dbReference type="InterPro" id="IPR031322">
    <property type="entry name" value="Shikimate/glucono_kinase"/>
</dbReference>
<evidence type="ECO:0000256" key="11">
    <source>
        <dbReference type="HAMAP-Rule" id="MF_00109"/>
    </source>
</evidence>
<dbReference type="AlphaFoldDB" id="A0A2S0MKL2"/>
<feature type="binding site" evidence="11">
    <location>
        <position position="139"/>
    </location>
    <ligand>
        <name>substrate</name>
    </ligand>
</feature>
<comment type="caution">
    <text evidence="11">Lacks conserved residue(s) required for the propagation of feature annotation.</text>
</comment>
<sequence>MTCLFTVVLVGLPGSGKSSVGRAVARRMDCVWKDSDHEIEAQLGCTVREYFEAEGEGAFRDREEEVLDSLSRTAGIVLSTGGGAVLREVNRQRLKERGTVIYLRSSPEALCRRLKNDTKRPLLQVADPLKRLRALYAERDPLYRECAHFVIDTHGSSLSMLVNRIMMQLELAEGGALGGQPGTGSAGDVGS</sequence>
<keyword evidence="4 11" id="KW-0028">Amino-acid biosynthesis</keyword>
<dbReference type="GO" id="GO:0009073">
    <property type="term" value="P:aromatic amino acid family biosynthetic process"/>
    <property type="evidence" value="ECO:0007669"/>
    <property type="project" value="UniProtKB-KW"/>
</dbReference>
<dbReference type="GO" id="GO:0005524">
    <property type="term" value="F:ATP binding"/>
    <property type="evidence" value="ECO:0007669"/>
    <property type="project" value="UniProtKB-UniRule"/>
</dbReference>
<comment type="cofactor">
    <cofactor evidence="11">
        <name>Mg(2+)</name>
        <dbReference type="ChEBI" id="CHEBI:18420"/>
    </cofactor>
    <text evidence="11">Binds 1 Mg(2+) ion per subunit.</text>
</comment>
<proteinExistence type="inferred from homology"/>
<dbReference type="HAMAP" id="MF_00109">
    <property type="entry name" value="Shikimate_kinase"/>
    <property type="match status" value="1"/>
</dbReference>
<keyword evidence="9 11" id="KW-0057">Aromatic amino acid biosynthesis</keyword>
<keyword evidence="6 11" id="KW-0547">Nucleotide-binding</keyword>
<feature type="binding site" evidence="11">
    <location>
        <position position="82"/>
    </location>
    <ligand>
        <name>substrate</name>
    </ligand>
</feature>
<dbReference type="InterPro" id="IPR023000">
    <property type="entry name" value="Shikimate_kinase_CS"/>
</dbReference>
<keyword evidence="7 11" id="KW-0418">Kinase</keyword>
<feature type="binding site" evidence="11">
    <location>
        <position position="36"/>
    </location>
    <ligand>
        <name>substrate</name>
    </ligand>
</feature>
<protein>
    <recommendedName>
        <fullName evidence="3 11">Shikimate kinase</fullName>
        <shortName evidence="11">SK</shortName>
        <ecNumber evidence="3 11">2.7.1.71</ecNumber>
    </recommendedName>
</protein>
<evidence type="ECO:0000256" key="7">
    <source>
        <dbReference type="ARBA" id="ARBA00022777"/>
    </source>
</evidence>
<dbReference type="OrthoDB" id="9800332at2"/>
<dbReference type="KEGG" id="otk:C6570_16900"/>